<dbReference type="PATRIC" id="fig|1703.6.peg.632"/>
<reference evidence="1 2" key="1">
    <citation type="submission" date="2014-11" db="EMBL/GenBank/DDBJ databases">
        <title>Draft Genome Sequence of Brevibacterium linens AE038-8.</title>
        <authorList>
            <person name="Maizel D."/>
            <person name="Utturkar S.M."/>
            <person name="Brown S.D."/>
            <person name="Ferrero M."/>
            <person name="Rosen B.P."/>
        </authorList>
    </citation>
    <scope>NUCLEOTIDE SEQUENCE [LARGE SCALE GENOMIC DNA]</scope>
    <source>
        <strain evidence="1 2">AE038-8</strain>
    </source>
</reference>
<keyword evidence="2" id="KW-1185">Reference proteome</keyword>
<sequence length="58" mass="6666">MGTACADRHYLTIEPYKVAAEDYCDSAATNLLLYYRQNYRQIDRRVDLAAYGSRIASE</sequence>
<evidence type="ECO:0000313" key="2">
    <source>
        <dbReference type="Proteomes" id="UP000031488"/>
    </source>
</evidence>
<evidence type="ECO:0000313" key="1">
    <source>
        <dbReference type="EMBL" id="KHS53673.1"/>
    </source>
</evidence>
<gene>
    <name evidence="1" type="ORF">AE0388_0748</name>
</gene>
<dbReference type="Proteomes" id="UP000031488">
    <property type="component" value="Unassembled WGS sequence"/>
</dbReference>
<proteinExistence type="predicted"/>
<accession>A0A0B9ADM2</accession>
<dbReference type="EMBL" id="JTJZ01000014">
    <property type="protein sequence ID" value="KHS53673.1"/>
    <property type="molecule type" value="Genomic_DNA"/>
</dbReference>
<organism evidence="1 2">
    <name type="scientific">Brevibacterium linens</name>
    <dbReference type="NCBI Taxonomy" id="1703"/>
    <lineage>
        <taxon>Bacteria</taxon>
        <taxon>Bacillati</taxon>
        <taxon>Actinomycetota</taxon>
        <taxon>Actinomycetes</taxon>
        <taxon>Micrococcales</taxon>
        <taxon>Brevibacteriaceae</taxon>
        <taxon>Brevibacterium</taxon>
    </lineage>
</organism>
<comment type="caution">
    <text evidence="1">The sequence shown here is derived from an EMBL/GenBank/DDBJ whole genome shotgun (WGS) entry which is preliminary data.</text>
</comment>
<dbReference type="AlphaFoldDB" id="A0A0B9ADM2"/>
<name>A0A0B9ADM2_BRELN</name>
<protein>
    <submittedName>
        <fullName evidence="1">Uncharacterized protein</fullName>
    </submittedName>
</protein>